<dbReference type="Proteomes" id="UP001160390">
    <property type="component" value="Unassembled WGS sequence"/>
</dbReference>
<organism evidence="6 7">
    <name type="scientific">Clonostachys chloroleuca</name>
    <dbReference type="NCBI Taxonomy" id="1926264"/>
    <lineage>
        <taxon>Eukaryota</taxon>
        <taxon>Fungi</taxon>
        <taxon>Dikarya</taxon>
        <taxon>Ascomycota</taxon>
        <taxon>Pezizomycotina</taxon>
        <taxon>Sordariomycetes</taxon>
        <taxon>Hypocreomycetidae</taxon>
        <taxon>Hypocreales</taxon>
        <taxon>Bionectriaceae</taxon>
        <taxon>Clonostachys</taxon>
    </lineage>
</organism>
<dbReference type="Gene3D" id="2.30.38.10">
    <property type="entry name" value="Luciferase, Domain 3"/>
    <property type="match status" value="1"/>
</dbReference>
<dbReference type="PROSITE" id="PS00012">
    <property type="entry name" value="PHOSPHOPANTETHEINE"/>
    <property type="match status" value="1"/>
</dbReference>
<dbReference type="InterPro" id="IPR042099">
    <property type="entry name" value="ANL_N_sf"/>
</dbReference>
<proteinExistence type="inferred from homology"/>
<keyword evidence="1" id="KW-0596">Phosphopantetheine</keyword>
<dbReference type="CDD" id="cd19534">
    <property type="entry name" value="E_NRPS"/>
    <property type="match status" value="1"/>
</dbReference>
<evidence type="ECO:0000256" key="2">
    <source>
        <dbReference type="ARBA" id="ARBA00022553"/>
    </source>
</evidence>
<dbReference type="SUPFAM" id="SSF47336">
    <property type="entry name" value="ACP-like"/>
    <property type="match status" value="3"/>
</dbReference>
<dbReference type="CDD" id="cd05918">
    <property type="entry name" value="A_NRPS_SidN3_like"/>
    <property type="match status" value="2"/>
</dbReference>
<dbReference type="GO" id="GO:0016874">
    <property type="term" value="F:ligase activity"/>
    <property type="evidence" value="ECO:0007669"/>
    <property type="project" value="UniProtKB-KW"/>
</dbReference>
<dbReference type="NCBIfam" id="TIGR01733">
    <property type="entry name" value="AA-adenyl-dom"/>
    <property type="match status" value="2"/>
</dbReference>
<dbReference type="FunFam" id="3.30.559.30:FF:000003">
    <property type="entry name" value="Nonribosomal peptide synthase SidD"/>
    <property type="match status" value="1"/>
</dbReference>
<keyword evidence="3" id="KW-0436">Ligase</keyword>
<dbReference type="EMBL" id="CABFNP030001310">
    <property type="protein sequence ID" value="CAI6099142.1"/>
    <property type="molecule type" value="Genomic_DNA"/>
</dbReference>
<dbReference type="GO" id="GO:0044550">
    <property type="term" value="P:secondary metabolite biosynthetic process"/>
    <property type="evidence" value="ECO:0007669"/>
    <property type="project" value="TreeGrafter"/>
</dbReference>
<dbReference type="FunFam" id="3.30.300.30:FF:000015">
    <property type="entry name" value="Nonribosomal peptide synthase SidD"/>
    <property type="match status" value="3"/>
</dbReference>
<dbReference type="FunFam" id="1.10.1200.10:FF:000005">
    <property type="entry name" value="Nonribosomal peptide synthetase 1"/>
    <property type="match status" value="1"/>
</dbReference>
<dbReference type="Gene3D" id="3.40.50.12780">
    <property type="entry name" value="N-terminal domain of ligase-like"/>
    <property type="match status" value="2"/>
</dbReference>
<dbReference type="GO" id="GO:0043041">
    <property type="term" value="P:amino acid activation for nonribosomal peptide biosynthetic process"/>
    <property type="evidence" value="ECO:0007669"/>
    <property type="project" value="TreeGrafter"/>
</dbReference>
<dbReference type="Gene3D" id="3.30.559.10">
    <property type="entry name" value="Chloramphenicol acetyltransferase-like domain"/>
    <property type="match status" value="4"/>
</dbReference>
<dbReference type="SUPFAM" id="SSF56801">
    <property type="entry name" value="Acetyl-CoA synthetase-like"/>
    <property type="match status" value="3"/>
</dbReference>
<dbReference type="InterPro" id="IPR023213">
    <property type="entry name" value="CAT-like_dom_sf"/>
</dbReference>
<feature type="domain" description="Carrier" evidence="5">
    <location>
        <begin position="262"/>
        <end position="338"/>
    </location>
</feature>
<feature type="non-terminal residue" evidence="6">
    <location>
        <position position="3534"/>
    </location>
</feature>
<dbReference type="InterPro" id="IPR036736">
    <property type="entry name" value="ACP-like_sf"/>
</dbReference>
<dbReference type="Gene3D" id="1.10.1200.10">
    <property type="entry name" value="ACP-like"/>
    <property type="match status" value="3"/>
</dbReference>
<dbReference type="Gene3D" id="3.30.559.30">
    <property type="entry name" value="Nonribosomal peptide synthetase, condensation domain"/>
    <property type="match status" value="4"/>
</dbReference>
<dbReference type="InterPro" id="IPR009081">
    <property type="entry name" value="PP-bd_ACP"/>
</dbReference>
<accession>A0AA35QBV9</accession>
<dbReference type="InterPro" id="IPR000873">
    <property type="entry name" value="AMP-dep_synth/lig_dom"/>
</dbReference>
<protein>
    <recommendedName>
        <fullName evidence="5">Carrier domain-containing protein</fullName>
    </recommendedName>
</protein>
<dbReference type="Pfam" id="PF00550">
    <property type="entry name" value="PP-binding"/>
    <property type="match status" value="3"/>
</dbReference>
<keyword evidence="7" id="KW-1185">Reference proteome</keyword>
<dbReference type="Pfam" id="PF00668">
    <property type="entry name" value="Condensation"/>
    <property type="match status" value="4"/>
</dbReference>
<dbReference type="Pfam" id="PF00501">
    <property type="entry name" value="AMP-binding"/>
    <property type="match status" value="2"/>
</dbReference>
<evidence type="ECO:0000256" key="4">
    <source>
        <dbReference type="ARBA" id="ARBA00029454"/>
    </source>
</evidence>
<dbReference type="InterPro" id="IPR045851">
    <property type="entry name" value="AMP-bd_C_sf"/>
</dbReference>
<dbReference type="InterPro" id="IPR001242">
    <property type="entry name" value="Condensation_dom"/>
</dbReference>
<evidence type="ECO:0000256" key="3">
    <source>
        <dbReference type="ARBA" id="ARBA00022598"/>
    </source>
</evidence>
<dbReference type="PROSITE" id="PS00455">
    <property type="entry name" value="AMP_BINDING"/>
    <property type="match status" value="2"/>
</dbReference>
<reference evidence="6" key="1">
    <citation type="submission" date="2023-01" db="EMBL/GenBank/DDBJ databases">
        <authorList>
            <person name="Piombo E."/>
        </authorList>
    </citation>
    <scope>NUCLEOTIDE SEQUENCE</scope>
</reference>
<dbReference type="GO" id="GO:0005737">
    <property type="term" value="C:cytoplasm"/>
    <property type="evidence" value="ECO:0007669"/>
    <property type="project" value="TreeGrafter"/>
</dbReference>
<dbReference type="PANTHER" id="PTHR45527">
    <property type="entry name" value="NONRIBOSOMAL PEPTIDE SYNTHETASE"/>
    <property type="match status" value="1"/>
</dbReference>
<dbReference type="CDD" id="cd19542">
    <property type="entry name" value="CT_NRPS-like"/>
    <property type="match status" value="2"/>
</dbReference>
<dbReference type="FunFam" id="3.30.559.30:FF:000002">
    <property type="entry name" value="Nonribosomal peptide synthase Pes1"/>
    <property type="match status" value="1"/>
</dbReference>
<comment type="similarity">
    <text evidence="4">Belongs to the NRP synthetase family.</text>
</comment>
<dbReference type="CDD" id="cd19545">
    <property type="entry name" value="FUM14_C_NRPS-like"/>
    <property type="match status" value="1"/>
</dbReference>
<dbReference type="Gene3D" id="3.30.300.30">
    <property type="match status" value="3"/>
</dbReference>
<evidence type="ECO:0000313" key="7">
    <source>
        <dbReference type="Proteomes" id="UP001160390"/>
    </source>
</evidence>
<evidence type="ECO:0000259" key="5">
    <source>
        <dbReference type="PROSITE" id="PS50075"/>
    </source>
</evidence>
<dbReference type="InterPro" id="IPR006162">
    <property type="entry name" value="Ppantetheine_attach_site"/>
</dbReference>
<feature type="domain" description="Carrier" evidence="5">
    <location>
        <begin position="2921"/>
        <end position="2997"/>
    </location>
</feature>
<dbReference type="InterPro" id="IPR020806">
    <property type="entry name" value="PKS_PP-bd"/>
</dbReference>
<dbReference type="PANTHER" id="PTHR45527:SF16">
    <property type="entry name" value="NONRIBOSOMAL PEPTIDE SYNTHASE ATNA-RELATED"/>
    <property type="match status" value="1"/>
</dbReference>
<dbReference type="Gene3D" id="3.40.50.980">
    <property type="match status" value="2"/>
</dbReference>
<evidence type="ECO:0000313" key="6">
    <source>
        <dbReference type="EMBL" id="CAI6099142.1"/>
    </source>
</evidence>
<keyword evidence="2" id="KW-0597">Phosphoprotein</keyword>
<comment type="caution">
    <text evidence="6">The sequence shown here is derived from an EMBL/GenBank/DDBJ whole genome shotgun (WGS) entry which is preliminary data.</text>
</comment>
<feature type="domain" description="Carrier" evidence="5">
    <location>
        <begin position="1365"/>
        <end position="1444"/>
    </location>
</feature>
<dbReference type="InterPro" id="IPR010071">
    <property type="entry name" value="AA_adenyl_dom"/>
</dbReference>
<dbReference type="GO" id="GO:0031177">
    <property type="term" value="F:phosphopantetheine binding"/>
    <property type="evidence" value="ECO:0007669"/>
    <property type="project" value="InterPro"/>
</dbReference>
<name>A0AA35QBV9_9HYPO</name>
<gene>
    <name evidence="6" type="ORF">CCHLO57077_00018139</name>
</gene>
<sequence>MSSASSIRLFLEESASRLSSPVLGLAENANTASISIGKGIGANTWVVDPNCSDLLVPIGSVGELLLEGPSVGLGYLGDREKTAESFIENPDFLLRGISGHPGRHGRLYKTGDLVQYNADGSLNYIGRKDSQVKIRGQRVELGDIEHHVASRMVEKKGVQVIVDLIKPRSSDNPMLVAFVYDPELAALESDKTRNREIQKLTGGLEELLAAEIPFYMIPSVYIPLTYIPLTATGKTDRRRIRSVVEGLTIQELKTTFGAAGRAPTTSMERSIQSLWSSILSLDADLIRAEDSFFRIGGDSIGAMRLVGQARQQGLSLTVADVFKHPRLCDLAAKTTTISSELKEDVVSPFSLLELDQDRLDVVKGEVARQCGIEADQIEDIFPCTPLQEGLLALTAQRSGDFVSQYIHKLRPEIDPEQLHEAWVEVVSTTPILRTRIADIESQGLVQIIVEEEEIPWPESSTQFPTVASYIEADKLVPTGLGTPLTRFRVVTEDTNNYFVWTAHHALYDGWSMPLLFEKLEKAYRGDGSIEALAPPFQSFVKHVIDANQDDSATEYWQKQLAGNEAPVYPTLPPRYQPAPDSAITIPITDIKWPNGDVTASTIVRAAFSMLVSRETDSTDVMFGMTLAGRQANVPGVEQMEGPTIATVPVRVLIDRSQSVEDFLYQIQGQAVEMTKYEQMGLQHIRRLGNACHFQTLLIIHPAMDNADGTELLFTSDDEETEGDESTGFGSSDTHAITIECSLEDSEFSIRFAYDSTIITDFKVRKLVSQLEHIVRQLVDSKTTNVLSDIESLSPPDSQAIWTWNAAVPEKIDGLVHDLIADVVHMQPHAPAICGWDVEFTYKQLDELSTKLAYHLMDLGAGPGTIVPLCFEKSGITPVAELAVLKIGAAAVVLDTSLPVDRLRTIIDQTNGTILLSSVTSSELAIRISDQKKVVSIDRSVLVLLDLPSSTGRSRELPKVDPSARAYLVFTSGSTGTPKGVMISHANIASHIHHQQKVHNFNPTMRVFAFASHAFDISQSNFFNTLTSGACLCIPSETDRREDIAGSIQRLRANYASLTPSVARILPDEVIASLQQLTVAGEALLPEDAHRFAKLTRLQNSYGPSECTPYSTITTISPAETYSGSIGKGVGLNTWVVDVSTGSMLMPLGSVGELYLEGPLVGCGYLGDAVRTSEAFIEDPVWLLNGTKGHPGRRGRLYKTGDLVRYTDNGELLFVGRKDSQVKIGGQRVELGDIEYQLDRHSSTREGACLLPKSGPCANKLVALFTLKNILPPADTNQNALKVVSKRHQSTLVQEYIASARSLLEDALPSYMVPTIWIAFESLPLNASRKLDRKYLGAWSVDMSKETFAKICFVTTDDEKLSAFRDPETKAERIIQEACSRILNVQMEEINLERSFVANGGDSISAMRLVPQCRAANVVFSLPALLKGKTLAAVAALADVVDSSSLEVSRRQQVYDKLLSLSPVQTWYFTRSPEYTRYINTKDRFYNQGFYVRITKPLSTDVVARALQTIVKNHAMLGARFERGTDDIWRQRIMKPRRDLYYLEHWEVESVANVSATTIERQTEIDLETGPVFTADLFTLPDGTQYLSMVAHHLVIDLVSWRIILDDLETLVTGGSIEPEFPFDTWNELQIEKAKSSDFDPEKVLSTSGSSIDLHFWHFDGNMSNLVSDHQDSSVEVGPDTTSLLLGEANNTFNTEPIDLLLAAVYNAFLRVFHDREGLTIFNEGHGRESWDAANIDLSRTVGWFTTISPIHVSRSNGNSSADIVRFIKDARKMLPSNGWAYFVSRYFNSNGKTAFKEHDSVMEVMFNYHGQFQQLEGEDALFEVADLNGIEEQGPAVQMPSLFDINVSIDSGTTNFSVSWNRHIAHQDLIQTWIKQIGASLESICDDLINREPSTTLCDYEFLSLDYRRLDLLNEEIIPRVREANLDAEIEDIYQCTPMMDGILLSQIRDPSTYNTSVVHEISSATSKPLDINALVGAWQQVVARQPGLRSVFVEGLDSGSVFSQVVLKSCEPSILVFGSEDDEAAMQATQSIPPIDYQQQLKPPHRLTLCLSVKSGKIFAKLEASHVITDGASLVLVLDDWEQAYMGKLSTGNLIETSREFARTLKSSSKMAKTDFWKTKLTGLSTCHFPKLSNDNQTLSPSGEEATVMGRIEGSLFARMQKFCAATSTTPSSLFQSAWALTLARYTGMSSVCFGYLASGRDIPVPGIGDVFGAYANMMVCRVDVNRDLAGHDLVQMVNDQTIQDLDFQHCSLADIQHSLDLPAGQALFNSIISFQKDDDDDDETENVEGQPPRHELSFNEMDGEDPNEYDVTISIVSGKAEVGFSLTHLVSFLTEEQSRRVLSLFQSITTQILSNYSVAEMSTLSDEDVTQVSLWNMPYPTKVDRCVHSLFEEQAELRPEAPAVSSFDQNLTYSELDSLSSALAQRLKSYGVGPEVKVPLCFEKTTWAVVAMLSVLKAGGVCVSLGFSQPKQRLLSIVADVNASVILTTPQYADIFHDTPGLTVMGLTSDIMYSLPTTDVRSCSSVSPSNTAFIVYTSGSTGVPKAHGSRMNIGPSTRALNFAAWTFDVSIGDVFTTLQRGGCVCIISEHDRMSNLAGAINTRQANFASLTPTVAGLLNPTEVPTLKKLSLAGEALPQAVADQWEPHALVYNNYGPAEASIYASCCTPEQRKGQAANIGRPLSTCLWVVDNSNDLVPIGCEGELLIEGPMVARGYLNDEDKTKASFITDPSWAPRTSLPDGDSDKIIPPSGRRMYKTGDLVRMNPDGTFVYIGRKDRQIKIHGQRIELGEIEHHLKTVAPPNVEVAVEPLSSESKIHKGALGAFLNWAKSRSDSDTASQTPGSFSLLSSPSISVELSRIQSELKALLPAHMVPAIFFPLSSFPINTSNKLDRKQLQNILLTASDEDIKRAIASTSKKQLPVTDNEKALQALWSSVLEISPDDIGSDDSFLSLGGDSIMAMKLVLLAPEHGLRLSVFDVLKQPVLSGMAKILQRISEESPAEIPYEPLSLLPPNMQLDSFEPLFKEYNIKKTSVEDILPVTDEQARFLTMTYSSARTMLMYQQWDGVGEPDVKKIRQACRYLTAQIPILRTAFVVKDDSFFQVVLKNVDQKIPFYEIHNDSMDECTERIRQQDLRVTLRFGHVITRFAIIHQTKEQKFRLVVRMSHAQYDGVSLEKLWESFRSFYEDDVEDTDATQSGFAQFLHHQSRLPKAEAIGYWQKVLEGSKLPQFKSHRTHVIRYGEGPSVLKTIPNDKVQSREFTFATVLKAAWAYVFAKNSATDDIVFGTLTHGRDVAKSSRDAFGPCINVVPTRVRFSSEWTIHDLIEAVNQQQVSSMPYEGLGPRELIKNCTNWPRWSYYTSVVMHQNYDDDKSEEENIAVHTHSSDLALGDIDNCELYITTTPGNKVTELQLGFAIDTVTEEMAQEIAADLSDTIVRFFADINSPNPSAILSSQDLRTLPALLPLPEDVNVDQPSKRVNAEMALRAENCPAGIKDALMVSWKNALGTQVIPNIDDTTTFFDKGGDLVAAKQLV</sequence>
<dbReference type="PROSITE" id="PS50075">
    <property type="entry name" value="CARRIER"/>
    <property type="match status" value="3"/>
</dbReference>
<dbReference type="InterPro" id="IPR020845">
    <property type="entry name" value="AMP-binding_CS"/>
</dbReference>
<dbReference type="SMART" id="SM00823">
    <property type="entry name" value="PKS_PP"/>
    <property type="match status" value="2"/>
</dbReference>
<dbReference type="SUPFAM" id="SSF52777">
    <property type="entry name" value="CoA-dependent acyltransferases"/>
    <property type="match status" value="8"/>
</dbReference>
<evidence type="ECO:0000256" key="1">
    <source>
        <dbReference type="ARBA" id="ARBA00022450"/>
    </source>
</evidence>